<evidence type="ECO:0000313" key="6">
    <source>
        <dbReference type="Proteomes" id="UP000254101"/>
    </source>
</evidence>
<dbReference type="GO" id="GO:0046872">
    <property type="term" value="F:metal ion binding"/>
    <property type="evidence" value="ECO:0007669"/>
    <property type="project" value="UniProtKB-KW"/>
</dbReference>
<dbReference type="OrthoDB" id="9801938at2"/>
<dbReference type="GO" id="GO:0035999">
    <property type="term" value="P:tetrahydrofolate interconversion"/>
    <property type="evidence" value="ECO:0007669"/>
    <property type="project" value="TreeGrafter"/>
</dbReference>
<comment type="caution">
    <text evidence="5">The sequence shown here is derived from an EMBL/GenBank/DDBJ whole genome shotgun (WGS) entry which is preliminary data.</text>
</comment>
<evidence type="ECO:0000256" key="1">
    <source>
        <dbReference type="ARBA" id="ARBA00010638"/>
    </source>
</evidence>
<dbReference type="PANTHER" id="PTHR23407">
    <property type="entry name" value="ATPASE INHIBITOR/5-FORMYLTETRAHYDROFOLATE CYCLO-LIGASE"/>
    <property type="match status" value="1"/>
</dbReference>
<keyword evidence="5" id="KW-0436">Ligase</keyword>
<dbReference type="InterPro" id="IPR024185">
    <property type="entry name" value="FTHF_cligase-like_sf"/>
</dbReference>
<keyword evidence="4" id="KW-0479">Metal-binding</keyword>
<dbReference type="GO" id="GO:0009396">
    <property type="term" value="P:folic acid-containing compound biosynthetic process"/>
    <property type="evidence" value="ECO:0007669"/>
    <property type="project" value="TreeGrafter"/>
</dbReference>
<dbReference type="InterPro" id="IPR037171">
    <property type="entry name" value="NagB/RpiA_transferase-like"/>
</dbReference>
<gene>
    <name evidence="5" type="ORF">DL238_09850</name>
</gene>
<evidence type="ECO:0000256" key="3">
    <source>
        <dbReference type="ARBA" id="ARBA00022840"/>
    </source>
</evidence>
<keyword evidence="3 4" id="KW-0067">ATP-binding</keyword>
<dbReference type="Proteomes" id="UP000254101">
    <property type="component" value="Unassembled WGS sequence"/>
</dbReference>
<reference evidence="5 6" key="1">
    <citation type="submission" date="2018-07" db="EMBL/GenBank/DDBJ databases">
        <title>Erythrobacter nanhaiensis sp. nov., a novel member of the genus Erythrobacter isolated from the South China Sea.</title>
        <authorList>
            <person name="Chen X."/>
            <person name="Liu J."/>
        </authorList>
    </citation>
    <scope>NUCLEOTIDE SEQUENCE [LARGE SCALE GENOMIC DNA]</scope>
    <source>
        <strain evidence="5 6">S-5</strain>
    </source>
</reference>
<dbReference type="GO" id="GO:0030272">
    <property type="term" value="F:5-formyltetrahydrofolate cyclo-ligase activity"/>
    <property type="evidence" value="ECO:0007669"/>
    <property type="project" value="UniProtKB-EC"/>
</dbReference>
<comment type="cofactor">
    <cofactor evidence="4">
        <name>Mg(2+)</name>
        <dbReference type="ChEBI" id="CHEBI:18420"/>
    </cofactor>
</comment>
<dbReference type="EC" id="6.3.3.2" evidence="4"/>
<dbReference type="GO" id="GO:0005524">
    <property type="term" value="F:ATP binding"/>
    <property type="evidence" value="ECO:0007669"/>
    <property type="project" value="UniProtKB-KW"/>
</dbReference>
<dbReference type="SUPFAM" id="SSF100950">
    <property type="entry name" value="NagB/RpiA/CoA transferase-like"/>
    <property type="match status" value="1"/>
</dbReference>
<keyword evidence="6" id="KW-1185">Reference proteome</keyword>
<proteinExistence type="inferred from homology"/>
<evidence type="ECO:0000256" key="4">
    <source>
        <dbReference type="RuleBase" id="RU361279"/>
    </source>
</evidence>
<dbReference type="AlphaFoldDB" id="A0A395LLY0"/>
<comment type="similarity">
    <text evidence="1 4">Belongs to the 5-formyltetrahydrofolate cyclo-ligase family.</text>
</comment>
<comment type="catalytic activity">
    <reaction evidence="4">
        <text>(6S)-5-formyl-5,6,7,8-tetrahydrofolate + ATP = (6R)-5,10-methenyltetrahydrofolate + ADP + phosphate</text>
        <dbReference type="Rhea" id="RHEA:10488"/>
        <dbReference type="ChEBI" id="CHEBI:30616"/>
        <dbReference type="ChEBI" id="CHEBI:43474"/>
        <dbReference type="ChEBI" id="CHEBI:57455"/>
        <dbReference type="ChEBI" id="CHEBI:57457"/>
        <dbReference type="ChEBI" id="CHEBI:456216"/>
        <dbReference type="EC" id="6.3.3.2"/>
    </reaction>
</comment>
<dbReference type="InterPro" id="IPR002698">
    <property type="entry name" value="FTHF_cligase"/>
</dbReference>
<evidence type="ECO:0000256" key="2">
    <source>
        <dbReference type="ARBA" id="ARBA00022741"/>
    </source>
</evidence>
<protein>
    <recommendedName>
        <fullName evidence="4">5-formyltetrahydrofolate cyclo-ligase</fullName>
        <ecNumber evidence="4">6.3.3.2</ecNumber>
    </recommendedName>
</protein>
<dbReference type="Pfam" id="PF01812">
    <property type="entry name" value="5-FTHF_cyc-lig"/>
    <property type="match status" value="1"/>
</dbReference>
<dbReference type="PANTHER" id="PTHR23407:SF1">
    <property type="entry name" value="5-FORMYLTETRAHYDROFOLATE CYCLO-LIGASE"/>
    <property type="match status" value="1"/>
</dbReference>
<sequence>MRAIRKATVADLPDAVRSLVFSRPPGPVLERIADNAVIGLYRASTNEAPAARYAQFFLEAGHRIALPRLLAEEGAMRFAEHTDPLGESDLVEGPHGIMQPGGGAADLVPDVLFVPLLAFDAAGRRLGQGGGYYDRWMADHREVLRIGLAWDTQAVDEVPSEPHDIPLHLVITPTRVHGGEA</sequence>
<dbReference type="Gene3D" id="3.40.50.10420">
    <property type="entry name" value="NagB/RpiA/CoA transferase-like"/>
    <property type="match status" value="1"/>
</dbReference>
<dbReference type="NCBIfam" id="TIGR02727">
    <property type="entry name" value="MTHFS_bact"/>
    <property type="match status" value="1"/>
</dbReference>
<keyword evidence="4" id="KW-0460">Magnesium</keyword>
<name>A0A395LLY0_9SPHN</name>
<evidence type="ECO:0000313" key="5">
    <source>
        <dbReference type="EMBL" id="RDS77871.1"/>
    </source>
</evidence>
<accession>A0A395LLY0</accession>
<keyword evidence="2 4" id="KW-0547">Nucleotide-binding</keyword>
<organism evidence="5 6">
    <name type="scientific">Alteriqipengyuania lutimaris</name>
    <dbReference type="NCBI Taxonomy" id="1538146"/>
    <lineage>
        <taxon>Bacteria</taxon>
        <taxon>Pseudomonadati</taxon>
        <taxon>Pseudomonadota</taxon>
        <taxon>Alphaproteobacteria</taxon>
        <taxon>Sphingomonadales</taxon>
        <taxon>Erythrobacteraceae</taxon>
        <taxon>Alteriqipengyuania</taxon>
    </lineage>
</organism>
<dbReference type="EMBL" id="QRBB01000001">
    <property type="protein sequence ID" value="RDS77871.1"/>
    <property type="molecule type" value="Genomic_DNA"/>
</dbReference>